<evidence type="ECO:0000313" key="3">
    <source>
        <dbReference type="Proteomes" id="UP001438707"/>
    </source>
</evidence>
<dbReference type="EMBL" id="JALJOS010000010">
    <property type="protein sequence ID" value="KAK9833848.1"/>
    <property type="molecule type" value="Genomic_DNA"/>
</dbReference>
<evidence type="ECO:0000256" key="1">
    <source>
        <dbReference type="SAM" id="MobiDB-lite"/>
    </source>
</evidence>
<organism evidence="2 3">
    <name type="scientific">Apatococcus lobatus</name>
    <dbReference type="NCBI Taxonomy" id="904363"/>
    <lineage>
        <taxon>Eukaryota</taxon>
        <taxon>Viridiplantae</taxon>
        <taxon>Chlorophyta</taxon>
        <taxon>core chlorophytes</taxon>
        <taxon>Trebouxiophyceae</taxon>
        <taxon>Chlorellales</taxon>
        <taxon>Chlorellaceae</taxon>
        <taxon>Apatococcus</taxon>
    </lineage>
</organism>
<evidence type="ECO:0000313" key="2">
    <source>
        <dbReference type="EMBL" id="KAK9833848.1"/>
    </source>
</evidence>
<proteinExistence type="predicted"/>
<name>A0AAW1RJV9_9CHLO</name>
<reference evidence="2 3" key="1">
    <citation type="journal article" date="2024" name="Nat. Commun.">
        <title>Phylogenomics reveals the evolutionary origins of lichenization in chlorophyte algae.</title>
        <authorList>
            <person name="Puginier C."/>
            <person name="Libourel C."/>
            <person name="Otte J."/>
            <person name="Skaloud P."/>
            <person name="Haon M."/>
            <person name="Grisel S."/>
            <person name="Petersen M."/>
            <person name="Berrin J.G."/>
            <person name="Delaux P.M."/>
            <person name="Dal Grande F."/>
            <person name="Keller J."/>
        </authorList>
    </citation>
    <scope>NUCLEOTIDE SEQUENCE [LARGE SCALE GENOMIC DNA]</scope>
    <source>
        <strain evidence="2 3">SAG 2145</strain>
    </source>
</reference>
<gene>
    <name evidence="2" type="ORF">WJX74_007803</name>
</gene>
<dbReference type="AlphaFoldDB" id="A0AAW1RJV9"/>
<feature type="region of interest" description="Disordered" evidence="1">
    <location>
        <begin position="57"/>
        <end position="143"/>
    </location>
</feature>
<comment type="caution">
    <text evidence="2">The sequence shown here is derived from an EMBL/GenBank/DDBJ whole genome shotgun (WGS) entry which is preliminary data.</text>
</comment>
<protein>
    <submittedName>
        <fullName evidence="2">Uncharacterized protein</fullName>
    </submittedName>
</protein>
<dbReference type="Proteomes" id="UP001438707">
    <property type="component" value="Unassembled WGS sequence"/>
</dbReference>
<accession>A0AAW1RJV9</accession>
<sequence length="143" mass="14866">MALVQLPADVPAFAGSADATFCHGQSLLDMLVRASHPTAITGPLVSRALVPYFGNSEPAVNPSVASKRPSSRPSLSMNARTRKSRGEPSSPGRGTPSNRAVKARSSTAKPASKVWASCMTSPNPEDVPLPSQAFLGRARPAST</sequence>
<keyword evidence="3" id="KW-1185">Reference proteome</keyword>